<accession>A0A1M4V6A7</accession>
<dbReference type="RefSeq" id="WP_425434945.1">
    <property type="nucleotide sequence ID" value="NZ_FQUE01000001.1"/>
</dbReference>
<gene>
    <name evidence="2" type="ORF">SAMN05444339_101965</name>
</gene>
<feature type="signal peptide" evidence="1">
    <location>
        <begin position="1"/>
        <end position="20"/>
    </location>
</feature>
<dbReference type="AlphaFoldDB" id="A0A1M4V6A7"/>
<protein>
    <recommendedName>
        <fullName evidence="4">Lipoprotein</fullName>
    </recommendedName>
</protein>
<dbReference type="EMBL" id="FQUE01000001">
    <property type="protein sequence ID" value="SHE64521.1"/>
    <property type="molecule type" value="Genomic_DNA"/>
</dbReference>
<keyword evidence="3" id="KW-1185">Reference proteome</keyword>
<reference evidence="3" key="1">
    <citation type="submission" date="2016-11" db="EMBL/GenBank/DDBJ databases">
        <authorList>
            <person name="Varghese N."/>
            <person name="Submissions S."/>
        </authorList>
    </citation>
    <scope>NUCLEOTIDE SEQUENCE [LARGE SCALE GENOMIC DNA]</scope>
    <source>
        <strain evidence="3">DSM 29326</strain>
    </source>
</reference>
<dbReference type="Proteomes" id="UP000183987">
    <property type="component" value="Unassembled WGS sequence"/>
</dbReference>
<keyword evidence="1" id="KW-0732">Signal</keyword>
<evidence type="ECO:0000313" key="3">
    <source>
        <dbReference type="Proteomes" id="UP000183987"/>
    </source>
</evidence>
<name>A0A1M4V6A7_LOKAT</name>
<dbReference type="STRING" id="366533.SAMN05444339_101965"/>
<evidence type="ECO:0000313" key="2">
    <source>
        <dbReference type="EMBL" id="SHE64521.1"/>
    </source>
</evidence>
<proteinExistence type="predicted"/>
<sequence>MRWVCAAAVVLAGCSATQDASPSGQVQRPEYLGVRTELLDGDLVNFKVALRGTDTPEAVEKYAECAAAQYALIRGYGFARLVRTNVTEEGGTWAADAVYTISPDLPRGLVTIDAVVTVADCGASGIPTV</sequence>
<feature type="chain" id="PRO_5009907853" description="Lipoprotein" evidence="1">
    <location>
        <begin position="21"/>
        <end position="129"/>
    </location>
</feature>
<evidence type="ECO:0000256" key="1">
    <source>
        <dbReference type="SAM" id="SignalP"/>
    </source>
</evidence>
<evidence type="ECO:0008006" key="4">
    <source>
        <dbReference type="Google" id="ProtNLM"/>
    </source>
</evidence>
<organism evidence="2 3">
    <name type="scientific">Loktanella atrilutea</name>
    <dbReference type="NCBI Taxonomy" id="366533"/>
    <lineage>
        <taxon>Bacteria</taxon>
        <taxon>Pseudomonadati</taxon>
        <taxon>Pseudomonadota</taxon>
        <taxon>Alphaproteobacteria</taxon>
        <taxon>Rhodobacterales</taxon>
        <taxon>Roseobacteraceae</taxon>
        <taxon>Loktanella</taxon>
    </lineage>
</organism>